<dbReference type="Proteomes" id="UP000295252">
    <property type="component" value="Chromosome II"/>
</dbReference>
<reference evidence="3" key="1">
    <citation type="journal article" date="2014" name="Science">
        <title>The coffee genome provides insight into the convergent evolution of caffeine biosynthesis.</title>
        <authorList>
            <person name="Denoeud F."/>
            <person name="Carretero-Paulet L."/>
            <person name="Dereeper A."/>
            <person name="Droc G."/>
            <person name="Guyot R."/>
            <person name="Pietrella M."/>
            <person name="Zheng C."/>
            <person name="Alberti A."/>
            <person name="Anthony F."/>
            <person name="Aprea G."/>
            <person name="Aury J.M."/>
            <person name="Bento P."/>
            <person name="Bernard M."/>
            <person name="Bocs S."/>
            <person name="Campa C."/>
            <person name="Cenci A."/>
            <person name="Combes M.C."/>
            <person name="Crouzillat D."/>
            <person name="Da Silva C."/>
            <person name="Daddiego L."/>
            <person name="De Bellis F."/>
            <person name="Dussert S."/>
            <person name="Garsmeur O."/>
            <person name="Gayraud T."/>
            <person name="Guignon V."/>
            <person name="Jahn K."/>
            <person name="Jamilloux V."/>
            <person name="Joet T."/>
            <person name="Labadie K."/>
            <person name="Lan T."/>
            <person name="Leclercq J."/>
            <person name="Lepelley M."/>
            <person name="Leroy T."/>
            <person name="Li L.T."/>
            <person name="Librado P."/>
            <person name="Lopez L."/>
            <person name="Munoz A."/>
            <person name="Noel B."/>
            <person name="Pallavicini A."/>
            <person name="Perrotta G."/>
            <person name="Poncet V."/>
            <person name="Pot D."/>
            <person name="Priyono X."/>
            <person name="Rigoreau M."/>
            <person name="Rouard M."/>
            <person name="Rozas J."/>
            <person name="Tranchant-Dubreuil C."/>
            <person name="VanBuren R."/>
            <person name="Zhang Q."/>
            <person name="Andrade A.C."/>
            <person name="Argout X."/>
            <person name="Bertrand B."/>
            <person name="de Kochko A."/>
            <person name="Graziosi G."/>
            <person name="Henry R.J."/>
            <person name="Jayarama X."/>
            <person name="Ming R."/>
            <person name="Nagai C."/>
            <person name="Rounsley S."/>
            <person name="Sankoff D."/>
            <person name="Giuliano G."/>
            <person name="Albert V.A."/>
            <person name="Wincker P."/>
            <person name="Lashermes P."/>
        </authorList>
    </citation>
    <scope>NUCLEOTIDE SEQUENCE [LARGE SCALE GENOMIC DNA]</scope>
    <source>
        <strain evidence="3">cv. DH200-94</strain>
    </source>
</reference>
<evidence type="ECO:0000256" key="1">
    <source>
        <dbReference type="SAM" id="MobiDB-lite"/>
    </source>
</evidence>
<proteinExistence type="predicted"/>
<dbReference type="EMBL" id="HG739145">
    <property type="protein sequence ID" value="CDP11964.1"/>
    <property type="molecule type" value="Genomic_DNA"/>
</dbReference>
<evidence type="ECO:0000313" key="2">
    <source>
        <dbReference type="EMBL" id="CDP11964.1"/>
    </source>
</evidence>
<sequence length="101" mass="11668">MSKPLFTQNFSYCQSLTQNALTKHLQRLSQTLVIQRQEIKDFKPNPKRKNKKQNNIYSQKLNVGNNSHHLSYTICHWAASAKTIDTMSQENAPAEFPSTFI</sequence>
<feature type="region of interest" description="Disordered" evidence="1">
    <location>
        <begin position="39"/>
        <end position="61"/>
    </location>
</feature>
<dbReference type="Gramene" id="CDP11964">
    <property type="protein sequence ID" value="CDP11964"/>
    <property type="gene ID" value="GSCOC_T00035295001"/>
</dbReference>
<dbReference type="AlphaFoldDB" id="A0A068UUL4"/>
<name>A0A068UUL4_COFCA</name>
<accession>A0A068UUL4</accession>
<protein>
    <submittedName>
        <fullName evidence="2">Uncharacterized protein</fullName>
    </submittedName>
</protein>
<keyword evidence="3" id="KW-1185">Reference proteome</keyword>
<gene>
    <name evidence="2" type="ORF">GSCOC_T00035295001</name>
</gene>
<organism evidence="2 3">
    <name type="scientific">Coffea canephora</name>
    <name type="common">Robusta coffee</name>
    <dbReference type="NCBI Taxonomy" id="49390"/>
    <lineage>
        <taxon>Eukaryota</taxon>
        <taxon>Viridiplantae</taxon>
        <taxon>Streptophyta</taxon>
        <taxon>Embryophyta</taxon>
        <taxon>Tracheophyta</taxon>
        <taxon>Spermatophyta</taxon>
        <taxon>Magnoliopsida</taxon>
        <taxon>eudicotyledons</taxon>
        <taxon>Gunneridae</taxon>
        <taxon>Pentapetalae</taxon>
        <taxon>asterids</taxon>
        <taxon>lamiids</taxon>
        <taxon>Gentianales</taxon>
        <taxon>Rubiaceae</taxon>
        <taxon>Ixoroideae</taxon>
        <taxon>Gardenieae complex</taxon>
        <taxon>Bertiereae - Coffeeae clade</taxon>
        <taxon>Coffeeae</taxon>
        <taxon>Coffea</taxon>
    </lineage>
</organism>
<evidence type="ECO:0000313" key="3">
    <source>
        <dbReference type="Proteomes" id="UP000295252"/>
    </source>
</evidence>
<dbReference type="InParanoid" id="A0A068UUL4"/>